<dbReference type="Gene3D" id="2.60.120.200">
    <property type="match status" value="1"/>
</dbReference>
<proteinExistence type="predicted"/>
<dbReference type="SUPFAM" id="SSF49899">
    <property type="entry name" value="Concanavalin A-like lectins/glucanases"/>
    <property type="match status" value="1"/>
</dbReference>
<evidence type="ECO:0008006" key="3">
    <source>
        <dbReference type="Google" id="ProtNLM"/>
    </source>
</evidence>
<reference evidence="1 2" key="1">
    <citation type="submission" date="2020-04" db="EMBL/GenBank/DDBJ databases">
        <authorList>
            <person name="De Canck E."/>
        </authorList>
    </citation>
    <scope>NUCLEOTIDE SEQUENCE [LARGE SCALE GENOMIC DNA]</scope>
    <source>
        <strain evidence="1 2">LMG 9964</strain>
    </source>
</reference>
<dbReference type="RefSeq" id="WP_148281876.1">
    <property type="nucleotide sequence ID" value="NZ_CADILN010000018.1"/>
</dbReference>
<name>A0A6J5KGN3_9BURK</name>
<dbReference type="GeneID" id="27801415"/>
<accession>A0A6J5KGN3</accession>
<dbReference type="Proteomes" id="UP000494102">
    <property type="component" value="Unassembled WGS sequence"/>
</dbReference>
<dbReference type="AlphaFoldDB" id="A0A6J5KGN3"/>
<evidence type="ECO:0000313" key="2">
    <source>
        <dbReference type="Proteomes" id="UP000494102"/>
    </source>
</evidence>
<gene>
    <name evidence="1" type="ORF">LMG9964_06447</name>
</gene>
<dbReference type="InterPro" id="IPR013320">
    <property type="entry name" value="ConA-like_dom_sf"/>
</dbReference>
<sequence>MKAMPRNRCVRQGSANEWVGRIVSACVFAALPIPAAAQVANASGDIAPTPARSAGYVSHTFHSRFTAGSVDLQDERTANFQWFRGRFFGYPPLERSAVSQASGGEGVVLGDSHRANYGIATAAPTTDGKGWVGIAFGGGAYIEAQLQFDPAASREAPQKGWPAFWGMAIEHLAALPGEQWPGQPKGYQRFIEVDIFEYDLTRFGLPDAWYGSAIHDWYGRYQATCTGGYCHHSTATPDVRMKPPPATDFNRFHTYGFLWIPATARTPGRAQFFFDGKPIGKLTSWERHTDREPELEMKSAGFSVLDKNHLVLILGTGRAQPMTVRTVDVWQASHAANLICGVAAADGCRTN</sequence>
<protein>
    <recommendedName>
        <fullName evidence="3">GH16 domain-containing protein</fullName>
    </recommendedName>
</protein>
<dbReference type="EMBL" id="CADILN010000018">
    <property type="protein sequence ID" value="CAB4052757.1"/>
    <property type="molecule type" value="Genomic_DNA"/>
</dbReference>
<organism evidence="1 2">
    <name type="scientific">Paraburkholderia phenoliruptrix</name>
    <dbReference type="NCBI Taxonomy" id="252970"/>
    <lineage>
        <taxon>Bacteria</taxon>
        <taxon>Pseudomonadati</taxon>
        <taxon>Pseudomonadota</taxon>
        <taxon>Betaproteobacteria</taxon>
        <taxon>Burkholderiales</taxon>
        <taxon>Burkholderiaceae</taxon>
        <taxon>Paraburkholderia</taxon>
    </lineage>
</organism>
<evidence type="ECO:0000313" key="1">
    <source>
        <dbReference type="EMBL" id="CAB4052757.1"/>
    </source>
</evidence>